<feature type="compositionally biased region" description="Basic and acidic residues" evidence="1">
    <location>
        <begin position="309"/>
        <end position="324"/>
    </location>
</feature>
<evidence type="ECO:0000256" key="1">
    <source>
        <dbReference type="SAM" id="MobiDB-lite"/>
    </source>
</evidence>
<dbReference type="PANTHER" id="PTHR35478">
    <property type="entry name" value="ZINC FINGER FYVE DOMAIN PROTEIN"/>
    <property type="match status" value="1"/>
</dbReference>
<proteinExistence type="predicted"/>
<feature type="region of interest" description="Disordered" evidence="1">
    <location>
        <begin position="1978"/>
        <end position="1998"/>
    </location>
</feature>
<feature type="region of interest" description="Disordered" evidence="1">
    <location>
        <begin position="2100"/>
        <end position="2132"/>
    </location>
</feature>
<dbReference type="PANTHER" id="PTHR35478:SF1">
    <property type="entry name" value="ZINC FINGER FYVE DOMAIN-CONTAINING PROTEIN 26"/>
    <property type="match status" value="1"/>
</dbReference>
<feature type="compositionally biased region" description="Low complexity" evidence="1">
    <location>
        <begin position="148"/>
        <end position="157"/>
    </location>
</feature>
<gene>
    <name evidence="3" type="ORF">R1flu_005587</name>
</gene>
<evidence type="ECO:0000313" key="3">
    <source>
        <dbReference type="EMBL" id="KAL2634108.1"/>
    </source>
</evidence>
<evidence type="ECO:0000313" key="4">
    <source>
        <dbReference type="Proteomes" id="UP001605036"/>
    </source>
</evidence>
<evidence type="ECO:0000259" key="2">
    <source>
        <dbReference type="Pfam" id="PF25569"/>
    </source>
</evidence>
<protein>
    <recommendedName>
        <fullName evidence="2">ZFYVE26-like TPR repeats domain-containing protein</fullName>
    </recommendedName>
</protein>
<feature type="domain" description="ZFYVE26-like TPR repeats" evidence="2">
    <location>
        <begin position="2595"/>
        <end position="2709"/>
    </location>
</feature>
<feature type="compositionally biased region" description="Acidic residues" evidence="1">
    <location>
        <begin position="1508"/>
        <end position="1518"/>
    </location>
</feature>
<feature type="compositionally biased region" description="Polar residues" evidence="1">
    <location>
        <begin position="1538"/>
        <end position="1555"/>
    </location>
</feature>
<dbReference type="InterPro" id="IPR057946">
    <property type="entry name" value="TPR_ZFYVE26"/>
</dbReference>
<reference evidence="3 4" key="1">
    <citation type="submission" date="2024-09" db="EMBL/GenBank/DDBJ databases">
        <title>Chromosome-scale assembly of Riccia fluitans.</title>
        <authorList>
            <person name="Paukszto L."/>
            <person name="Sawicki J."/>
            <person name="Karawczyk K."/>
            <person name="Piernik-Szablinska J."/>
            <person name="Szczecinska M."/>
            <person name="Mazdziarz M."/>
        </authorList>
    </citation>
    <scope>NUCLEOTIDE SEQUENCE [LARGE SCALE GENOMIC DNA]</scope>
    <source>
        <strain evidence="3">Rf_01</strain>
        <tissue evidence="3">Aerial parts of the thallus</tissue>
    </source>
</reference>
<feature type="region of interest" description="Disordered" evidence="1">
    <location>
        <begin position="147"/>
        <end position="232"/>
    </location>
</feature>
<dbReference type="EMBL" id="JBHFFA010000003">
    <property type="protein sequence ID" value="KAL2634108.1"/>
    <property type="molecule type" value="Genomic_DNA"/>
</dbReference>
<feature type="region of interest" description="Disordered" evidence="1">
    <location>
        <begin position="2370"/>
        <end position="2390"/>
    </location>
</feature>
<keyword evidence="4" id="KW-1185">Reference proteome</keyword>
<feature type="compositionally biased region" description="Polar residues" evidence="1">
    <location>
        <begin position="1986"/>
        <end position="1998"/>
    </location>
</feature>
<feature type="region of interest" description="Disordered" evidence="1">
    <location>
        <begin position="1486"/>
        <end position="1555"/>
    </location>
</feature>
<feature type="compositionally biased region" description="Basic and acidic residues" evidence="1">
    <location>
        <begin position="1496"/>
        <end position="1507"/>
    </location>
</feature>
<feature type="compositionally biased region" description="Basic and acidic residues" evidence="1">
    <location>
        <begin position="220"/>
        <end position="232"/>
    </location>
</feature>
<accession>A0ABD1YTT5</accession>
<dbReference type="Pfam" id="PF25569">
    <property type="entry name" value="TPR_ZFYVE26"/>
    <property type="match status" value="1"/>
</dbReference>
<dbReference type="Proteomes" id="UP001605036">
    <property type="component" value="Unassembled WGS sequence"/>
</dbReference>
<feature type="compositionally biased region" description="Basic and acidic residues" evidence="1">
    <location>
        <begin position="174"/>
        <end position="187"/>
    </location>
</feature>
<feature type="compositionally biased region" description="Basic and acidic residues" evidence="1">
    <location>
        <begin position="2110"/>
        <end position="2122"/>
    </location>
</feature>
<organism evidence="3 4">
    <name type="scientific">Riccia fluitans</name>
    <dbReference type="NCBI Taxonomy" id="41844"/>
    <lineage>
        <taxon>Eukaryota</taxon>
        <taxon>Viridiplantae</taxon>
        <taxon>Streptophyta</taxon>
        <taxon>Embryophyta</taxon>
        <taxon>Marchantiophyta</taxon>
        <taxon>Marchantiopsida</taxon>
        <taxon>Marchantiidae</taxon>
        <taxon>Marchantiales</taxon>
        <taxon>Ricciaceae</taxon>
        <taxon>Riccia</taxon>
    </lineage>
</organism>
<feature type="compositionally biased region" description="Basic and acidic residues" evidence="1">
    <location>
        <begin position="284"/>
        <end position="298"/>
    </location>
</feature>
<sequence>MESKQEILLCRVIANHLFLSQFEPFRACLHTLYEINPPLALGILQAIIQKGGELKGIIWSESVPSSAHVTWLCLGELLALEAERNFSFRGERARWASDPQLIFNNVEFILLVELLKRLSATKASTLSQESVDKLWDLGRDDFRRFGESSSFSSSSSSANPRKSEGISFDGFSSESRRAQNADGRKQGFEASTTDGTQLVEGEASRIIESRMSVGSASEISSDKASSENDQGDSFKVHFTEKELEEAGAVLVHELSVAGVDRLVERCRILDSVEYQDIPPDDELVTERTQVDEDRKQEYTDGGEAGRSTADVEAKSKDTTSEHRGSGSSVARSDAEVQAWSAVLEKDSETKSRLSELHFAWLRNVTLYHPDLLHALSSNIRRQLYSDLPSPKSNRRQTSQQNEDDPFESEPGNQVEVPARLHERVDGGSHIPLQQAKFELGDVLCTAVQNIHLSQMKEDIQGGRLVRASQHIRYLHECSEITDAQYRDVVRFVMKAAKKGTDPGRSSRDRSNDAAVLWIYEQVTAACSAKLLSLAESAQDDLVMEEVEENRAGAEHSLPPPLEKLHKQLQRPRTVTSTSIISTDTAAIRTCKVDLFHYARVVGEHVLEAVVEAAFSSIKALQLQKAADVLAPFPRLQPLVTVMGWDLLGGNTSGRRRLVELLWTSRQKSGRLDGGSVPGRPAEEESCIEELCHQLCYRLELAYYAALVNSGVSWEAGGGKIFGSSRPKAVGRSQEEQPPADPFVANLVLERLAMHSPIRVIFDVVPDIRLQDALELIEMQPVGQSTTASWQRQQDLELLHMHFGIQAAVYTLVSMEASSDETQRAQAQRRAKCFFLELRQHLDAVTSPVRKIWMMSTIVHLLHVDELSLSPEAIEGLARWDDPETSKESSGAPKFSLEEEKSTAVAFVGDILSMLRLAMSSAVLEVQGKRKTKQSTTILAREGSTVHTGLPDCARKPWEQKLASLQKFVDDWDWRLAVLQRLSPSSQRHWQWEEALAVLRAAPSTLLNICVQRAQYDLGEEAVHRFALPPEEAASLQLAEFVARAVSKPSVDDRAPTSDADLNLVALPPLANILLHLDVAAASASKVGVAQHLLGQARVLLSQISQGVAQKQSNISADQKQEACLIFVVRRVLQRLQDLLEQDRYRPLQASLSGGDMVSSGTEIVRQGPRQRALGILQQTIEDAHEGKRQFLSGTLHNIGKALANEDSDDASSIQVSSPSERKQISLEHVLGCGYSVSSKYAQAPLSGWGDHPEASLVALKAAGKRFLGPLGNKPTAYLSAFILYIATVGDIVDGVDTTHDYNFFSLVYERPNDLLTRLVFERGSADAAGKVAEIMGSDLVHQIISACVPPVYAPKGGKGWACIPRLPSRGVQSAGTGQSNGAYPAASGEGDAELYPLKRDVIKHLATLSPVRAILACVFGNSRFTVLVKEGEGDHTTLQEQFQQQDADRWFFEFALEQSERYLTLNRWIQLQANLQRLSESSISNKNLKSNDTQEEERRRSVKRIRESEEDFDTDDEQEKSSIRGMQGAPAGWDGLQRSATDKSPQCASDVKTPQATPPLTVLLDWENEAPYEEAVQRLMDEGKLLDALALADRWLRDGAPDRLLQLLIEKGEDGGSNSSLQWQGQGVSHSLWNSSWQYCIRLRDKKLAATLALRYLHRWELDAAIDVLTMCSCHLDPREPLYEEVVRVRQSLQQYGRILRADSRFSNWREVERFCLSDPEGLALRLASKGAVSAALDVAESFSLPSVTRRELQGRQLVKLLTSDPTTGGGPAEGLRFLSSLHHPEDALAVAMAAMEQLPNLRSKQLLVHFFLKRRVGTLTEEEHGRLDRLALGLRMLGALPLPWQQRCSALHEHPRLILETLLMWKQLKAASQLLEAFPKLRDDELIIAYAAKAITYSPTPGERPRNFPPTVISKPVARVKSNISSGISSLQRRAFSWASRDIPAKATPKEVPNRKRKGSMLPPSQIAAWEAMAGIPEERPPHGATSQEGYERTSQVPRMDEWVLTGDPAKDEAVRASHRYESAPSSILFKALLSLCSEEIVAAKAAVDLCVAQIKKLLSAEQLPLDATSEIKERAFHATEAFVQALLHARAQLRNLQKRSVSPETEINNEKKETVKEGKEQSNSTSSEAPAAEKLPELLILADVWLSRVEILQSLLGAGISASVDDLVDEEHAISLRDRLIKGERYTMAAHTCTKCKIDALPVWEAWGHALLRIEHYAQARIKFKKALRLLKSDPAPFVRQIIHTMEAGPPVDVPAARSLYTHMAKNDADDSLSAESYLNIFYTPSYKPRQKKISEDSVDNSAKEPAYINGEEPVQSNLDPVRYEECVYYLHEFGRSDYLNFAFRHGHYSEACQVFFPVDSVPPPPLPSPYASETAASSSPQRPDPLATDYGTVEDLIDLCVSYGAVSHLERILIYRVDSQDAAVRDHTSQALTRICTYLEAQRHFNHLYRFQVLKKDNIAASLCCIQLFLNSQTQEQALEHLKRAGARLEDGLAARQQYMSRSGAKVARAKLPSDKLTQEELSKLGARIKTQMEVVRTLGESEGGPLWKWSLFGNPNDADTSKRRSETAEKLVERNFDLAYEIIQDFNLPGMQIYAAVAKSLAERKNKKGVEDLYREIKSLLKEGEPDEVLTAAINEYARKRERPDKLIEMLSNPHKKVLALVVCGRLKSAFQVASKSGSVSDVQYVNHQARLLKSQAVQELCKQWCIIARRIFSDFESETCISLVPVQGLGQSRFSFVITFLPGEQW</sequence>
<comment type="caution">
    <text evidence="3">The sequence shown here is derived from an EMBL/GenBank/DDBJ whole genome shotgun (WGS) entry which is preliminary data.</text>
</comment>
<name>A0ABD1YTT5_9MARC</name>
<feature type="region of interest" description="Disordered" evidence="1">
    <location>
        <begin position="279"/>
        <end position="335"/>
    </location>
</feature>
<feature type="region of interest" description="Disordered" evidence="1">
    <location>
        <begin position="385"/>
        <end position="412"/>
    </location>
</feature>